<reference evidence="4" key="1">
    <citation type="submission" date="2025-08" db="UniProtKB">
        <authorList>
            <consortium name="RefSeq"/>
        </authorList>
    </citation>
    <scope>IDENTIFICATION</scope>
</reference>
<dbReference type="PANTHER" id="PTHR11521">
    <property type="entry name" value="TROPONIN T"/>
    <property type="match status" value="1"/>
</dbReference>
<proteinExistence type="inferred from homology"/>
<feature type="compositionally biased region" description="Basic and acidic residues" evidence="2">
    <location>
        <begin position="17"/>
        <end position="75"/>
    </location>
</feature>
<dbReference type="InterPro" id="IPR027707">
    <property type="entry name" value="TNNT"/>
</dbReference>
<protein>
    <submittedName>
        <fullName evidence="4">Troponin T-like isoform X1</fullName>
    </submittedName>
</protein>
<dbReference type="Proteomes" id="UP000695022">
    <property type="component" value="Unplaced"/>
</dbReference>
<keyword evidence="3" id="KW-1185">Reference proteome</keyword>
<organism evidence="3 4">
    <name type="scientific">Priapulus caudatus</name>
    <name type="common">Priapulid worm</name>
    <dbReference type="NCBI Taxonomy" id="37621"/>
    <lineage>
        <taxon>Eukaryota</taxon>
        <taxon>Metazoa</taxon>
        <taxon>Ecdysozoa</taxon>
        <taxon>Scalidophora</taxon>
        <taxon>Priapulida</taxon>
        <taxon>Priapulimorpha</taxon>
        <taxon>Priapulimorphida</taxon>
        <taxon>Priapulidae</taxon>
        <taxon>Priapulus</taxon>
    </lineage>
</organism>
<evidence type="ECO:0000256" key="1">
    <source>
        <dbReference type="ARBA" id="ARBA00008330"/>
    </source>
</evidence>
<dbReference type="InterPro" id="IPR001978">
    <property type="entry name" value="Troponin"/>
</dbReference>
<dbReference type="PANTHER" id="PTHR11521:SF1">
    <property type="entry name" value="TROPONIN T, SKELETAL MUSCLE"/>
    <property type="match status" value="1"/>
</dbReference>
<gene>
    <name evidence="4" type="primary">LOC106805395</name>
</gene>
<feature type="compositionally biased region" description="Basic and acidic residues" evidence="2">
    <location>
        <begin position="240"/>
        <end position="270"/>
    </location>
</feature>
<evidence type="ECO:0000256" key="2">
    <source>
        <dbReference type="SAM" id="MobiDB-lite"/>
    </source>
</evidence>
<sequence>MSDEEYSEEEYSEEEREEKRVAKPQEHQEHKEEPKLKHVERKDAEEEAPPREMTEAERAMEAARRKKKEEDEARWAEYQQLRAIERAKEEEELKRLKDRQTMRRKERDEEDARMAEQRRIMEEQRQLEETEIMARKSEEKKRRLAEAERRRMELMGATGQTDASNSPNFVITKKANEGTSKEAIGKRSAAQLEREKEAYMKKRVKPCNVSGWDAARLKEKAQQLHARIIKLETERFDLEQKSQRQEYDLKELKREREASKETESAEERTRPNGGRESPTTAFLFQAQGGGRQQV</sequence>
<dbReference type="InterPro" id="IPR038077">
    <property type="entry name" value="Troponin_sf"/>
</dbReference>
<feature type="compositionally biased region" description="Acidic residues" evidence="2">
    <location>
        <begin position="1"/>
        <end position="16"/>
    </location>
</feature>
<dbReference type="Gene3D" id="1.20.5.350">
    <property type="match status" value="1"/>
</dbReference>
<feature type="compositionally biased region" description="Basic and acidic residues" evidence="2">
    <location>
        <begin position="83"/>
        <end position="146"/>
    </location>
</feature>
<dbReference type="GeneID" id="106805395"/>
<evidence type="ECO:0000313" key="3">
    <source>
        <dbReference type="Proteomes" id="UP000695022"/>
    </source>
</evidence>
<dbReference type="Pfam" id="PF00992">
    <property type="entry name" value="Troponin"/>
    <property type="match status" value="1"/>
</dbReference>
<feature type="region of interest" description="Disordered" evidence="2">
    <location>
        <begin position="240"/>
        <end position="294"/>
    </location>
</feature>
<dbReference type="RefSeq" id="XP_014662445.1">
    <property type="nucleotide sequence ID" value="XM_014806959.1"/>
</dbReference>
<accession>A0ABM1DR74</accession>
<comment type="similarity">
    <text evidence="1">Belongs to the troponin T family.</text>
</comment>
<evidence type="ECO:0000313" key="4">
    <source>
        <dbReference type="RefSeq" id="XP_014662445.1"/>
    </source>
</evidence>
<dbReference type="SUPFAM" id="SSF90250">
    <property type="entry name" value="Troponin coil-coiled subunits"/>
    <property type="match status" value="1"/>
</dbReference>
<name>A0ABM1DR74_PRICU</name>
<feature type="region of interest" description="Disordered" evidence="2">
    <location>
        <begin position="1"/>
        <end position="146"/>
    </location>
</feature>